<proteinExistence type="predicted"/>
<comment type="caution">
    <text evidence="2">The sequence shown here is derived from an EMBL/GenBank/DDBJ whole genome shotgun (WGS) entry which is preliminary data.</text>
</comment>
<evidence type="ECO:0000313" key="2">
    <source>
        <dbReference type="EMBL" id="MBY8882221.1"/>
    </source>
</evidence>
<name>A0ABS7QGC5_9ACTN</name>
<organism evidence="2 3">
    <name type="scientific">Actinacidiphila acidipaludis</name>
    <dbReference type="NCBI Taxonomy" id="2873382"/>
    <lineage>
        <taxon>Bacteria</taxon>
        <taxon>Bacillati</taxon>
        <taxon>Actinomycetota</taxon>
        <taxon>Actinomycetes</taxon>
        <taxon>Kitasatosporales</taxon>
        <taxon>Streptomycetaceae</taxon>
        <taxon>Actinacidiphila</taxon>
    </lineage>
</organism>
<feature type="compositionally biased region" description="Acidic residues" evidence="1">
    <location>
        <begin position="102"/>
        <end position="144"/>
    </location>
</feature>
<dbReference type="Proteomes" id="UP000778578">
    <property type="component" value="Unassembled WGS sequence"/>
</dbReference>
<keyword evidence="3" id="KW-1185">Reference proteome</keyword>
<evidence type="ECO:0000313" key="3">
    <source>
        <dbReference type="Proteomes" id="UP000778578"/>
    </source>
</evidence>
<evidence type="ECO:0008006" key="4">
    <source>
        <dbReference type="Google" id="ProtNLM"/>
    </source>
</evidence>
<protein>
    <recommendedName>
        <fullName evidence="4">Histone protein</fullName>
    </recommendedName>
</protein>
<dbReference type="RefSeq" id="WP_222968425.1">
    <property type="nucleotide sequence ID" value="NZ_JAINZZ010000066.1"/>
</dbReference>
<sequence length="227" mass="23668">MDTGKAAAAVTGGYLLGRFRKARWALVLAGAVAGRQLRSNGRGGTAAQLLKSPEIGKLTGNLRGQLASAGKAAAVAATARQMDALSDRLAERTEALRAGPDDSSEESDEDEADATEPEEDEDEAEDQEEDEDQQEEEQPEDEEQEGRKRAPARKRAPSRTAARKSTAAKKAPAKKQGASGGAARKKASGPRPSGSAAKKKTASGGEARKRTARKSSASSRAGGRGKE</sequence>
<feature type="region of interest" description="Disordered" evidence="1">
    <location>
        <begin position="92"/>
        <end position="227"/>
    </location>
</feature>
<dbReference type="EMBL" id="JAINZZ010000066">
    <property type="protein sequence ID" value="MBY8882221.1"/>
    <property type="molecule type" value="Genomic_DNA"/>
</dbReference>
<gene>
    <name evidence="2" type="ORF">K7862_31990</name>
</gene>
<reference evidence="2 3" key="1">
    <citation type="submission" date="2021-08" db="EMBL/GenBank/DDBJ databases">
        <title>WGS of actinomycetes from Thailand.</title>
        <authorList>
            <person name="Thawai C."/>
        </authorList>
    </citation>
    <scope>NUCLEOTIDE SEQUENCE [LARGE SCALE GENOMIC DNA]</scope>
    <source>
        <strain evidence="2 3">PLK6-54</strain>
    </source>
</reference>
<accession>A0ABS7QGC5</accession>
<evidence type="ECO:0000256" key="1">
    <source>
        <dbReference type="SAM" id="MobiDB-lite"/>
    </source>
</evidence>
<feature type="compositionally biased region" description="Low complexity" evidence="1">
    <location>
        <begin position="158"/>
        <end position="177"/>
    </location>
</feature>